<evidence type="ECO:0000256" key="5">
    <source>
        <dbReference type="ARBA" id="ARBA00022741"/>
    </source>
</evidence>
<feature type="binding site" evidence="9">
    <location>
        <position position="192"/>
    </location>
    <ligand>
        <name>substrate</name>
    </ligand>
</feature>
<dbReference type="EC" id="2.7.2.8" evidence="9"/>
<dbReference type="Pfam" id="PF00696">
    <property type="entry name" value="AA_kinase"/>
    <property type="match status" value="1"/>
</dbReference>
<keyword evidence="2 9" id="KW-0055">Arginine biosynthesis</keyword>
<dbReference type="FunFam" id="3.40.1160.10:FF:000004">
    <property type="entry name" value="Acetylglutamate kinase"/>
    <property type="match status" value="1"/>
</dbReference>
<dbReference type="EMBL" id="AATS01000002">
    <property type="protein sequence ID" value="EAU55519.1"/>
    <property type="molecule type" value="Genomic_DNA"/>
</dbReference>
<comment type="subcellular location">
    <subcellularLocation>
        <location evidence="9">Cytoplasm</location>
    </subcellularLocation>
</comment>
<keyword evidence="6 9" id="KW-0418">Kinase</keyword>
<evidence type="ECO:0000256" key="7">
    <source>
        <dbReference type="ARBA" id="ARBA00022840"/>
    </source>
</evidence>
<evidence type="ECO:0000256" key="4">
    <source>
        <dbReference type="ARBA" id="ARBA00022679"/>
    </source>
</evidence>
<keyword evidence="12" id="KW-1185">Reference proteome</keyword>
<feature type="binding site" evidence="9">
    <location>
        <position position="86"/>
    </location>
    <ligand>
        <name>substrate</name>
    </ligand>
</feature>
<evidence type="ECO:0000256" key="2">
    <source>
        <dbReference type="ARBA" id="ARBA00022571"/>
    </source>
</evidence>
<dbReference type="InterPro" id="IPR036393">
    <property type="entry name" value="AceGlu_kinase-like_sf"/>
</dbReference>
<dbReference type="GO" id="GO:0003991">
    <property type="term" value="F:acetylglutamate kinase activity"/>
    <property type="evidence" value="ECO:0007669"/>
    <property type="project" value="UniProtKB-UniRule"/>
</dbReference>
<keyword evidence="3 9" id="KW-0028">Amino-acid biosynthesis</keyword>
<dbReference type="AlphaFoldDB" id="Q0F2N1"/>
<evidence type="ECO:0000313" key="12">
    <source>
        <dbReference type="Proteomes" id="UP000005297"/>
    </source>
</evidence>
<organism evidence="11 12">
    <name type="scientific">Mariprofundus ferrooxydans PV-1</name>
    <dbReference type="NCBI Taxonomy" id="314345"/>
    <lineage>
        <taxon>Bacteria</taxon>
        <taxon>Pseudomonadati</taxon>
        <taxon>Pseudomonadota</taxon>
        <taxon>Candidatius Mariprofundia</taxon>
        <taxon>Mariprofundales</taxon>
        <taxon>Mariprofundaceae</taxon>
        <taxon>Mariprofundus</taxon>
    </lineage>
</organism>
<dbReference type="STRING" id="314344.AL013_01850"/>
<comment type="function">
    <text evidence="9">Catalyzes the ATP-dependent phosphorylation of N-acetyl-L-glutamate.</text>
</comment>
<dbReference type="FunCoup" id="Q0F2N1">
    <property type="interactions" value="348"/>
</dbReference>
<dbReference type="InterPro" id="IPR037528">
    <property type="entry name" value="ArgB"/>
</dbReference>
<dbReference type="PRINTS" id="PR00474">
    <property type="entry name" value="GLU5KINASE"/>
</dbReference>
<keyword evidence="7 9" id="KW-0067">ATP-binding</keyword>
<feature type="binding site" evidence="9">
    <location>
        <begin position="64"/>
        <end position="65"/>
    </location>
    <ligand>
        <name>substrate</name>
    </ligand>
</feature>
<dbReference type="HOGENOM" id="CLU_053680_0_0_0"/>
<dbReference type="InterPro" id="IPR004662">
    <property type="entry name" value="AcgluKinase_fam"/>
</dbReference>
<feature type="site" description="Transition state stabilizer" evidence="9">
    <location>
        <position position="252"/>
    </location>
</feature>
<evidence type="ECO:0000313" key="11">
    <source>
        <dbReference type="EMBL" id="EAU55519.1"/>
    </source>
</evidence>
<dbReference type="InParanoid" id="Q0F2N1"/>
<dbReference type="PANTHER" id="PTHR23342:SF0">
    <property type="entry name" value="N-ACETYLGLUTAMATE SYNTHASE, MITOCHONDRIAL"/>
    <property type="match status" value="1"/>
</dbReference>
<evidence type="ECO:0000259" key="10">
    <source>
        <dbReference type="Pfam" id="PF00696"/>
    </source>
</evidence>
<evidence type="ECO:0000256" key="1">
    <source>
        <dbReference type="ARBA" id="ARBA00004828"/>
    </source>
</evidence>
<dbReference type="Gene3D" id="3.40.1160.10">
    <property type="entry name" value="Acetylglutamate kinase-like"/>
    <property type="match status" value="1"/>
</dbReference>
<dbReference type="UniPathway" id="UPA00068">
    <property type="reaction ID" value="UER00107"/>
</dbReference>
<keyword evidence="4 9" id="KW-0808">Transferase</keyword>
<dbReference type="HAMAP" id="MF_00082">
    <property type="entry name" value="ArgB"/>
    <property type="match status" value="1"/>
</dbReference>
<dbReference type="RefSeq" id="WP_009850538.1">
    <property type="nucleotide sequence ID" value="NZ_DS022295.1"/>
</dbReference>
<dbReference type="eggNOG" id="COG0548">
    <property type="taxonomic scope" value="Bacteria"/>
</dbReference>
<dbReference type="NCBIfam" id="TIGR00761">
    <property type="entry name" value="argB"/>
    <property type="match status" value="1"/>
</dbReference>
<evidence type="ECO:0000256" key="8">
    <source>
        <dbReference type="ARBA" id="ARBA00048141"/>
    </source>
</evidence>
<dbReference type="PIRSF" id="PIRSF000728">
    <property type="entry name" value="NAGK"/>
    <property type="match status" value="1"/>
</dbReference>
<evidence type="ECO:0000256" key="3">
    <source>
        <dbReference type="ARBA" id="ARBA00022605"/>
    </source>
</evidence>
<dbReference type="InterPro" id="IPR001057">
    <property type="entry name" value="Glu/AcGlu_kinase"/>
</dbReference>
<dbReference type="OrthoDB" id="9803155at2"/>
<feature type="domain" description="Aspartate/glutamate/uridylate kinase" evidence="10">
    <location>
        <begin position="25"/>
        <end position="271"/>
    </location>
</feature>
<comment type="similarity">
    <text evidence="9">Belongs to the acetylglutamate kinase family. ArgB subfamily.</text>
</comment>
<dbReference type="Proteomes" id="UP000005297">
    <property type="component" value="Unassembled WGS sequence"/>
</dbReference>
<proteinExistence type="inferred from homology"/>
<comment type="pathway">
    <text evidence="1 9">Amino-acid biosynthesis; L-arginine biosynthesis; N(2)-acetyl-L-ornithine from L-glutamate: step 2/4.</text>
</comment>
<comment type="caution">
    <text evidence="11">The sequence shown here is derived from an EMBL/GenBank/DDBJ whole genome shotgun (WGS) entry which is preliminary data.</text>
</comment>
<dbReference type="GO" id="GO:0005524">
    <property type="term" value="F:ATP binding"/>
    <property type="evidence" value="ECO:0007669"/>
    <property type="project" value="UniProtKB-UniRule"/>
</dbReference>
<feature type="site" description="Transition state stabilizer" evidence="9">
    <location>
        <position position="29"/>
    </location>
</feature>
<dbReference type="SUPFAM" id="SSF53633">
    <property type="entry name" value="Carbamate kinase-like"/>
    <property type="match status" value="1"/>
</dbReference>
<dbReference type="PANTHER" id="PTHR23342">
    <property type="entry name" value="N-ACETYLGLUTAMATE SYNTHASE"/>
    <property type="match status" value="1"/>
</dbReference>
<evidence type="ECO:0000256" key="9">
    <source>
        <dbReference type="HAMAP-Rule" id="MF_00082"/>
    </source>
</evidence>
<sequence length="295" mass="31100">MKNPGAVAATLVEALPYLQRFSDQTIVIKYGGHAMVEEDLKASFATDITLLKQVGINPVIIHGGGPQIGQLLKKIGKQAEFIDGMRVTDSETMDIVEMVLAGLVNKEIVANINRAGGKAVGLSGKDGGLICARKLKIERNAPELDVPEIIDLGHVGYVHSVHTDILTLLDRDRFIPVIAPVGYHKADGQSYNINADLVAGAIAKKLGAAKLILLTDVSGVLDQDKQLCSSLTPSQTTDMITDGTIAGGMIPKVQCCLDAVAAGVSQAHIIDGRVPHALLLEILTDAGVGTVFSDN</sequence>
<name>Q0F2N1_9PROT</name>
<keyword evidence="9" id="KW-0963">Cytoplasm</keyword>
<keyword evidence="5 9" id="KW-0547">Nucleotide-binding</keyword>
<comment type="catalytic activity">
    <reaction evidence="8 9">
        <text>N-acetyl-L-glutamate + ATP = N-acetyl-L-glutamyl 5-phosphate + ADP</text>
        <dbReference type="Rhea" id="RHEA:14629"/>
        <dbReference type="ChEBI" id="CHEBI:30616"/>
        <dbReference type="ChEBI" id="CHEBI:44337"/>
        <dbReference type="ChEBI" id="CHEBI:57936"/>
        <dbReference type="ChEBI" id="CHEBI:456216"/>
        <dbReference type="EC" id="2.7.2.8"/>
    </reaction>
</comment>
<dbReference type="GO" id="GO:0042450">
    <property type="term" value="P:L-arginine biosynthetic process via ornithine"/>
    <property type="evidence" value="ECO:0007669"/>
    <property type="project" value="UniProtKB-UniRule"/>
</dbReference>
<evidence type="ECO:0000256" key="6">
    <source>
        <dbReference type="ARBA" id="ARBA00022777"/>
    </source>
</evidence>
<dbReference type="CDD" id="cd04250">
    <property type="entry name" value="AAK_NAGK-C"/>
    <property type="match status" value="1"/>
</dbReference>
<dbReference type="InterPro" id="IPR041727">
    <property type="entry name" value="NAGK-C"/>
</dbReference>
<protein>
    <recommendedName>
        <fullName evidence="9">Acetylglutamate kinase</fullName>
        <ecNumber evidence="9">2.7.2.8</ecNumber>
    </recommendedName>
    <alternativeName>
        <fullName evidence="9">N-acetyl-L-glutamate 5-phosphotransferase</fullName>
    </alternativeName>
    <alternativeName>
        <fullName evidence="9">NAG kinase</fullName>
        <shortName evidence="9">NAGK</shortName>
    </alternativeName>
</protein>
<dbReference type="GO" id="GO:0005737">
    <property type="term" value="C:cytoplasm"/>
    <property type="evidence" value="ECO:0007669"/>
    <property type="project" value="UniProtKB-SubCell"/>
</dbReference>
<gene>
    <name evidence="9" type="primary">argB</name>
    <name evidence="11" type="ORF">SPV1_01187</name>
</gene>
<dbReference type="InterPro" id="IPR001048">
    <property type="entry name" value="Asp/Glu/Uridylate_kinase"/>
</dbReference>
<accession>Q0F2N1</accession>
<reference evidence="11 12" key="1">
    <citation type="submission" date="2006-09" db="EMBL/GenBank/DDBJ databases">
        <authorList>
            <person name="Emerson D."/>
            <person name="Ferriera S."/>
            <person name="Johnson J."/>
            <person name="Kravitz S."/>
            <person name="Halpern A."/>
            <person name="Remington K."/>
            <person name="Beeson K."/>
            <person name="Tran B."/>
            <person name="Rogers Y.-H."/>
            <person name="Friedman R."/>
            <person name="Venter J.C."/>
        </authorList>
    </citation>
    <scope>NUCLEOTIDE SEQUENCE [LARGE SCALE GENOMIC DNA]</scope>
    <source>
        <strain evidence="11 12">PV-1</strain>
    </source>
</reference>